<comment type="catalytic activity">
    <reaction evidence="6">
        <text>a sn-glycero-3-phosphodiester + H2O = an alcohol + sn-glycerol 3-phosphate + H(+)</text>
        <dbReference type="Rhea" id="RHEA:12969"/>
        <dbReference type="ChEBI" id="CHEBI:15377"/>
        <dbReference type="ChEBI" id="CHEBI:15378"/>
        <dbReference type="ChEBI" id="CHEBI:30879"/>
        <dbReference type="ChEBI" id="CHEBI:57597"/>
        <dbReference type="ChEBI" id="CHEBI:83408"/>
        <dbReference type="EC" id="3.1.4.46"/>
    </reaction>
</comment>
<feature type="domain" description="GP-PDE" evidence="7">
    <location>
        <begin position="181"/>
        <end position="524"/>
    </location>
</feature>
<dbReference type="PANTHER" id="PTHR43620">
    <property type="entry name" value="GLYCEROPHOSPHORYL DIESTER PHOSPHODIESTERASE"/>
    <property type="match status" value="1"/>
</dbReference>
<evidence type="ECO:0000256" key="5">
    <source>
        <dbReference type="ARBA" id="ARBA00022801"/>
    </source>
</evidence>
<dbReference type="InterPro" id="IPR030395">
    <property type="entry name" value="GP_PDE_dom"/>
</dbReference>
<evidence type="ECO:0000256" key="3">
    <source>
        <dbReference type="ARBA" id="ARBA00022729"/>
    </source>
</evidence>
<dbReference type="PRINTS" id="PR00313">
    <property type="entry name" value="CABNDNGRPT"/>
</dbReference>
<evidence type="ECO:0000259" key="7">
    <source>
        <dbReference type="PROSITE" id="PS51704"/>
    </source>
</evidence>
<name>A0ABR8J5P9_9NOST</name>
<dbReference type="InterPro" id="IPR011049">
    <property type="entry name" value="Serralysin-like_metalloprot_C"/>
</dbReference>
<evidence type="ECO:0000256" key="6">
    <source>
        <dbReference type="ARBA" id="ARBA00047512"/>
    </source>
</evidence>
<keyword evidence="3" id="KW-0732">Signal</keyword>
<organism evidence="8 9">
    <name type="scientific">Anabaena catenula FACHB-362</name>
    <dbReference type="NCBI Taxonomy" id="2692877"/>
    <lineage>
        <taxon>Bacteria</taxon>
        <taxon>Bacillati</taxon>
        <taxon>Cyanobacteriota</taxon>
        <taxon>Cyanophyceae</taxon>
        <taxon>Nostocales</taxon>
        <taxon>Nostocaceae</taxon>
        <taxon>Anabaena</taxon>
    </lineage>
</organism>
<dbReference type="EC" id="3.1.4.46" evidence="2"/>
<protein>
    <recommendedName>
        <fullName evidence="2">glycerophosphodiester phosphodiesterase</fullName>
        <ecNumber evidence="2">3.1.4.46</ecNumber>
    </recommendedName>
</protein>
<dbReference type="InterPro" id="IPR017946">
    <property type="entry name" value="PLC-like_Pdiesterase_TIM-brl"/>
</dbReference>
<dbReference type="Pfam" id="PF13449">
    <property type="entry name" value="Phytase-like"/>
    <property type="match status" value="2"/>
</dbReference>
<dbReference type="Gene3D" id="2.160.20.160">
    <property type="match status" value="1"/>
</dbReference>
<evidence type="ECO:0000256" key="1">
    <source>
        <dbReference type="ARBA" id="ARBA00007277"/>
    </source>
</evidence>
<dbReference type="Proteomes" id="UP000660381">
    <property type="component" value="Unassembled WGS sequence"/>
</dbReference>
<dbReference type="Pfam" id="PF03009">
    <property type="entry name" value="GDPD"/>
    <property type="match status" value="2"/>
</dbReference>
<keyword evidence="4" id="KW-0319">Glycerol metabolism</keyword>
<sequence>MVSQVELISFASLPADTFAEGPDSGNGISGNGITGPFPGQPIQGFSGVQFAKNNTLYFLSDNGYGSKDNSADYLLRIHRVDPNFKGIENGDGTVNTLDFIQLSDPNNKVPFTIVNEGTSARLLTGADFDIESFVIAEDGSIWIGDEFGPYLLHFDASGKLLDAPIPTPNTVTLNTLNGEAPIVIGHRGASGELPEHTLGSYKLAIERGADFIEPDLVSTKDGVLIARHEPMLDDTTNVAEVFGAERKSTKMLDGVEVTAYFASDFTLAEIKTLRAKMPQSFRTQVFNDLYEIPTFAEIIDLVKQVEVDTGRKIGIYPETKHPTFHDNLNLSLEEPLLATLEAADFTDPSRIFIQSFEVANLKELNGKTDIPLVQLLDAYDVNLDGSLQEVQPYDFVVSGDNRDYADLRTVAGLEEIATYADGIGPWKRMIVSVKGVDANNDGAADDVNGDGAVNDADKTLTAPTTLVQDAHDAGLLVHPYTFRNEGRYLASDYNGNPEEEFKQFINLGVDGYFTDFPGTGDLARDRITSPFVRSPQNPDVLAKTEFNTLDGNAPLVIGHRGASGSRPEHTLAAYKLAIADGADFIEPDLVATKDGILVARHENALAILNADGTINRTDTSTDIATRPEFADRKTTKVVDGRTITGWFTEDLTLAEIKTLKAIERLPDLRGTEYDNDNLEVPTLQEIIDLVKQVETETGRKIGIYPETKHPTYFATEGTRLDGTTKINTNLGQLLVDTLVANNFTDPKRVFIQSFEVGNLQELNNVIMPAKNIDIPLIQLYGGATQKPYDFVVSGDSRTYGDLTTTAELAKIAEYASGIGPSKRLIIPANTVDNNGDGQPDDLNADGTINEADRVLGTPTTLVQDAHNAELLVHPYTFRNEDVFLASDYDGDPKKEYEQFIELGIDGYFTDFPSTGDLVRDQFVGEVVVSNLGGSKGFEGMAISPDQKTLYPLLEGTVFGDPAGSLRIYKFDVASQEFQGLQGFYKLENSSYAIGDFTVINNNEYLVIERDNGQGSTAEFKKVYKVDLSKKDANGFVEKVEVADLLNIQDPNDLNGDGKTTFDFPFVTIENVLVVDKNTILVANDNNYPFSIGRPGNDPQNPVIDNNEIILLKLDQPLNLAAGLSQETNELVTGTPGIDDLVAGVDFDGVNDIVFTGAGNDEVDVPLGGSLAGNNRVFTGSGEDTIYVGDSDRVFGSSGNDEFSAVDGQGENRMSGGAGNDTFYLGNGDRALGGVGNDQFYVVEGGGNLLSGGAGADQFWILNGDLPSAANTVVDFEIGTDVLGIGGQGAGFDFADLTLSGNSIAVGSATIAILTGVNTTSLTAANFAFDS</sequence>
<evidence type="ECO:0000313" key="8">
    <source>
        <dbReference type="EMBL" id="MBD2692351.1"/>
    </source>
</evidence>
<dbReference type="CDD" id="cd08602">
    <property type="entry name" value="GDPD_ScGlpQ1_like"/>
    <property type="match status" value="2"/>
</dbReference>
<dbReference type="InterPro" id="IPR001343">
    <property type="entry name" value="Hemolysn_Ca-bd"/>
</dbReference>
<keyword evidence="5" id="KW-0378">Hydrolase</keyword>
<dbReference type="Gene3D" id="3.20.20.190">
    <property type="entry name" value="Phosphatidylinositol (PI) phosphodiesterase"/>
    <property type="match status" value="2"/>
</dbReference>
<dbReference type="SUPFAM" id="SSF51120">
    <property type="entry name" value="beta-Roll"/>
    <property type="match status" value="1"/>
</dbReference>
<accession>A0ABR8J5P9</accession>
<dbReference type="PANTHER" id="PTHR43620:SF7">
    <property type="entry name" value="GLYCEROPHOSPHODIESTER PHOSPHODIESTERASE GDPD5-RELATED"/>
    <property type="match status" value="1"/>
</dbReference>
<keyword evidence="9" id="KW-1185">Reference proteome</keyword>
<dbReference type="SUPFAM" id="SSF51695">
    <property type="entry name" value="PLC-like phosphodiesterases"/>
    <property type="match status" value="2"/>
</dbReference>
<dbReference type="Pfam" id="PF00353">
    <property type="entry name" value="HemolysinCabind"/>
    <property type="match status" value="2"/>
</dbReference>
<dbReference type="InterPro" id="IPR027372">
    <property type="entry name" value="Phytase-like_dom"/>
</dbReference>
<reference evidence="8 9" key="1">
    <citation type="journal article" date="2020" name="ISME J.">
        <title>Comparative genomics reveals insights into cyanobacterial evolution and habitat adaptation.</title>
        <authorList>
            <person name="Chen M.Y."/>
            <person name="Teng W.K."/>
            <person name="Zhao L."/>
            <person name="Hu C.X."/>
            <person name="Zhou Y.K."/>
            <person name="Han B.P."/>
            <person name="Song L.R."/>
            <person name="Shu W.S."/>
        </authorList>
    </citation>
    <scope>NUCLEOTIDE SEQUENCE [LARGE SCALE GENOMIC DNA]</scope>
    <source>
        <strain evidence="8 9">FACHB-362</strain>
    </source>
</reference>
<comment type="caution">
    <text evidence="8">The sequence shown here is derived from an EMBL/GenBank/DDBJ whole genome shotgun (WGS) entry which is preliminary data.</text>
</comment>
<gene>
    <name evidence="8" type="ORF">H6G68_11380</name>
</gene>
<dbReference type="EMBL" id="JACJTQ010000014">
    <property type="protein sequence ID" value="MBD2692351.1"/>
    <property type="molecule type" value="Genomic_DNA"/>
</dbReference>
<evidence type="ECO:0000256" key="4">
    <source>
        <dbReference type="ARBA" id="ARBA00022798"/>
    </source>
</evidence>
<feature type="domain" description="GP-PDE" evidence="7">
    <location>
        <begin position="554"/>
        <end position="919"/>
    </location>
</feature>
<evidence type="ECO:0000256" key="2">
    <source>
        <dbReference type="ARBA" id="ARBA00012247"/>
    </source>
</evidence>
<evidence type="ECO:0000313" key="9">
    <source>
        <dbReference type="Proteomes" id="UP000660381"/>
    </source>
</evidence>
<comment type="similarity">
    <text evidence="1">Belongs to the glycerophosphoryl diester phosphodiesterase family.</text>
</comment>
<proteinExistence type="inferred from homology"/>
<dbReference type="PROSITE" id="PS51704">
    <property type="entry name" value="GP_PDE"/>
    <property type="match status" value="2"/>
</dbReference>